<evidence type="ECO:0000256" key="1">
    <source>
        <dbReference type="SAM" id="SignalP"/>
    </source>
</evidence>
<name>A0A1B6EDN2_9HEMI</name>
<gene>
    <name evidence="2" type="ORF">g.44892</name>
</gene>
<accession>A0A1B6EDN2</accession>
<dbReference type="AlphaFoldDB" id="A0A1B6EDN2"/>
<organism evidence="2">
    <name type="scientific">Clastoptera arizonana</name>
    <name type="common">Arizona spittle bug</name>
    <dbReference type="NCBI Taxonomy" id="38151"/>
    <lineage>
        <taxon>Eukaryota</taxon>
        <taxon>Metazoa</taxon>
        <taxon>Ecdysozoa</taxon>
        <taxon>Arthropoda</taxon>
        <taxon>Hexapoda</taxon>
        <taxon>Insecta</taxon>
        <taxon>Pterygota</taxon>
        <taxon>Neoptera</taxon>
        <taxon>Paraneoptera</taxon>
        <taxon>Hemiptera</taxon>
        <taxon>Auchenorrhyncha</taxon>
        <taxon>Cercopoidea</taxon>
        <taxon>Clastopteridae</taxon>
        <taxon>Clastoptera</taxon>
    </lineage>
</organism>
<proteinExistence type="predicted"/>
<feature type="non-terminal residue" evidence="2">
    <location>
        <position position="109"/>
    </location>
</feature>
<feature type="signal peptide" evidence="1">
    <location>
        <begin position="1"/>
        <end position="26"/>
    </location>
</feature>
<keyword evidence="1" id="KW-0732">Signal</keyword>
<feature type="chain" id="PRO_5008582138" description="Lipoprotein" evidence="1">
    <location>
        <begin position="27"/>
        <end position="109"/>
    </location>
</feature>
<sequence>MAYKRILNVQVRFILIFLKLIVSCNSVKYYSNAPLEEVLKSNTGFVFGNDFNDRFVIGGIKHSKNEESRRLPHANIDKEEVKFEKIQTVERRNASKNTNTTKYKYDLEL</sequence>
<reference evidence="2" key="1">
    <citation type="submission" date="2015-12" db="EMBL/GenBank/DDBJ databases">
        <title>De novo transcriptome assembly of four potential Pierce s Disease insect vectors from Arizona vineyards.</title>
        <authorList>
            <person name="Tassone E.E."/>
        </authorList>
    </citation>
    <scope>NUCLEOTIDE SEQUENCE</scope>
</reference>
<protein>
    <recommendedName>
        <fullName evidence="3">Lipoprotein</fullName>
    </recommendedName>
</protein>
<evidence type="ECO:0008006" key="3">
    <source>
        <dbReference type="Google" id="ProtNLM"/>
    </source>
</evidence>
<dbReference type="EMBL" id="GEDC01001266">
    <property type="protein sequence ID" value="JAS36032.1"/>
    <property type="molecule type" value="Transcribed_RNA"/>
</dbReference>
<evidence type="ECO:0000313" key="2">
    <source>
        <dbReference type="EMBL" id="JAS36032.1"/>
    </source>
</evidence>